<dbReference type="EMBL" id="ML992504">
    <property type="protein sequence ID" value="KAF2224975.1"/>
    <property type="molecule type" value="Genomic_DNA"/>
</dbReference>
<sequence>MLFANTLSTITPAVARVTGDLTTGGPVKSNEQFKINAMASRPILAQTLAVLETGDADKIEKFVNGGSGYQIDLAANSKEIGENSKNKTAMFDVSLFAGLYKSNGPAELKGTESTIDPTTGNSTWDPMTLEVTPPIPAQLLLPMTSMIMNSISQHQSLKMVLSSHTHSPGHKLLLDQTRSSRWIALGVASRLMIIGPSPCHRLRLRPLRHL</sequence>
<keyword evidence="2" id="KW-1185">Reference proteome</keyword>
<evidence type="ECO:0000313" key="2">
    <source>
        <dbReference type="Proteomes" id="UP000799538"/>
    </source>
</evidence>
<name>A0A6A6GGY3_9PEZI</name>
<proteinExistence type="predicted"/>
<reference evidence="2" key="1">
    <citation type="journal article" date="2020" name="Stud. Mycol.">
        <title>101 Dothideomycetes genomes: A test case for predicting lifestyles and emergence of pathogens.</title>
        <authorList>
            <person name="Haridas S."/>
            <person name="Albert R."/>
            <person name="Binder M."/>
            <person name="Bloem J."/>
            <person name="LaButti K."/>
            <person name="Salamov A."/>
            <person name="Andreopoulos B."/>
            <person name="Baker S."/>
            <person name="Barry K."/>
            <person name="Bills G."/>
            <person name="Bluhm B."/>
            <person name="Cannon C."/>
            <person name="Castanera R."/>
            <person name="Culley D."/>
            <person name="Daum C."/>
            <person name="Ezra D."/>
            <person name="Gonzalez J."/>
            <person name="Henrissat B."/>
            <person name="Kuo A."/>
            <person name="Liang C."/>
            <person name="Lipzen A."/>
            <person name="Lutzoni F."/>
            <person name="Magnuson J."/>
            <person name="Mondo S."/>
            <person name="Nolan M."/>
            <person name="Ohm R."/>
            <person name="Pangilinan J."/>
            <person name="Park H.-J."/>
            <person name="Ramirez L."/>
            <person name="Alfaro M."/>
            <person name="Sun H."/>
            <person name="Tritt A."/>
            <person name="Yoshinaga Y."/>
            <person name="Zwiers L.-H."/>
            <person name="Turgeon B."/>
            <person name="Goodwin S."/>
            <person name="Spatafora J."/>
            <person name="Crous P."/>
            <person name="Grigoriev I."/>
        </authorList>
    </citation>
    <scope>NUCLEOTIDE SEQUENCE [LARGE SCALE GENOMIC DNA]</scope>
    <source>
        <strain evidence="2">CECT 20119</strain>
    </source>
</reference>
<organism evidence="1 2">
    <name type="scientific">Elsinoe ampelina</name>
    <dbReference type="NCBI Taxonomy" id="302913"/>
    <lineage>
        <taxon>Eukaryota</taxon>
        <taxon>Fungi</taxon>
        <taxon>Dikarya</taxon>
        <taxon>Ascomycota</taxon>
        <taxon>Pezizomycotina</taxon>
        <taxon>Dothideomycetes</taxon>
        <taxon>Dothideomycetidae</taxon>
        <taxon>Myriangiales</taxon>
        <taxon>Elsinoaceae</taxon>
        <taxon>Elsinoe</taxon>
    </lineage>
</organism>
<protein>
    <submittedName>
        <fullName evidence="1">Uncharacterized protein</fullName>
    </submittedName>
</protein>
<gene>
    <name evidence="1" type="ORF">BDZ85DRAFT_86793</name>
</gene>
<dbReference type="Proteomes" id="UP000799538">
    <property type="component" value="Unassembled WGS sequence"/>
</dbReference>
<evidence type="ECO:0000313" key="1">
    <source>
        <dbReference type="EMBL" id="KAF2224975.1"/>
    </source>
</evidence>
<dbReference type="AlphaFoldDB" id="A0A6A6GGY3"/>
<accession>A0A6A6GGY3</accession>